<keyword evidence="2" id="KW-0812">Transmembrane</keyword>
<evidence type="ECO:0000256" key="1">
    <source>
        <dbReference type="SAM" id="MobiDB-lite"/>
    </source>
</evidence>
<organism evidence="3 4">
    <name type="scientific">Immersiella caudata</name>
    <dbReference type="NCBI Taxonomy" id="314043"/>
    <lineage>
        <taxon>Eukaryota</taxon>
        <taxon>Fungi</taxon>
        <taxon>Dikarya</taxon>
        <taxon>Ascomycota</taxon>
        <taxon>Pezizomycotina</taxon>
        <taxon>Sordariomycetes</taxon>
        <taxon>Sordariomycetidae</taxon>
        <taxon>Sordariales</taxon>
        <taxon>Lasiosphaeriaceae</taxon>
        <taxon>Immersiella</taxon>
    </lineage>
</organism>
<dbReference type="EMBL" id="JAULSU010000001">
    <property type="protein sequence ID" value="KAK0633425.1"/>
    <property type="molecule type" value="Genomic_DNA"/>
</dbReference>
<keyword evidence="2" id="KW-1133">Transmembrane helix</keyword>
<accession>A0AA40CCR9</accession>
<keyword evidence="4" id="KW-1185">Reference proteome</keyword>
<feature type="compositionally biased region" description="Basic and acidic residues" evidence="1">
    <location>
        <begin position="187"/>
        <end position="196"/>
    </location>
</feature>
<feature type="compositionally biased region" description="Polar residues" evidence="1">
    <location>
        <begin position="197"/>
        <end position="218"/>
    </location>
</feature>
<protein>
    <submittedName>
        <fullName evidence="3">Uncharacterized protein</fullName>
    </submittedName>
</protein>
<dbReference type="Proteomes" id="UP001175000">
    <property type="component" value="Unassembled WGS sequence"/>
</dbReference>
<evidence type="ECO:0000313" key="3">
    <source>
        <dbReference type="EMBL" id="KAK0633425.1"/>
    </source>
</evidence>
<feature type="region of interest" description="Disordered" evidence="1">
    <location>
        <begin position="146"/>
        <end position="260"/>
    </location>
</feature>
<dbReference type="AlphaFoldDB" id="A0AA40CCR9"/>
<name>A0AA40CCR9_9PEZI</name>
<evidence type="ECO:0000256" key="2">
    <source>
        <dbReference type="SAM" id="Phobius"/>
    </source>
</evidence>
<reference evidence="3" key="1">
    <citation type="submission" date="2023-06" db="EMBL/GenBank/DDBJ databases">
        <title>Genome-scale phylogeny and comparative genomics of the fungal order Sordariales.</title>
        <authorList>
            <consortium name="Lawrence Berkeley National Laboratory"/>
            <person name="Hensen N."/>
            <person name="Bonometti L."/>
            <person name="Westerberg I."/>
            <person name="Brannstrom I.O."/>
            <person name="Guillou S."/>
            <person name="Cros-Aarteil S."/>
            <person name="Calhoun S."/>
            <person name="Haridas S."/>
            <person name="Kuo A."/>
            <person name="Mondo S."/>
            <person name="Pangilinan J."/>
            <person name="Riley R."/>
            <person name="Labutti K."/>
            <person name="Andreopoulos B."/>
            <person name="Lipzen A."/>
            <person name="Chen C."/>
            <person name="Yanf M."/>
            <person name="Daum C."/>
            <person name="Ng V."/>
            <person name="Clum A."/>
            <person name="Steindorff A."/>
            <person name="Ohm R."/>
            <person name="Martin F."/>
            <person name="Silar P."/>
            <person name="Natvig D."/>
            <person name="Lalanne C."/>
            <person name="Gautier V."/>
            <person name="Ament-Velasquez S.L."/>
            <person name="Kruys A."/>
            <person name="Hutchinson M.I."/>
            <person name="Powell A.J."/>
            <person name="Barry K."/>
            <person name="Miller A.N."/>
            <person name="Grigoriev I.V."/>
            <person name="Debuchy R."/>
            <person name="Gladieux P."/>
            <person name="Thoren M.H."/>
            <person name="Johannesson H."/>
        </authorList>
    </citation>
    <scope>NUCLEOTIDE SEQUENCE</scope>
    <source>
        <strain evidence="3">CBS 606.72</strain>
    </source>
</reference>
<keyword evidence="2" id="KW-0472">Membrane</keyword>
<feature type="compositionally biased region" description="Basic and acidic residues" evidence="1">
    <location>
        <begin position="250"/>
        <end position="260"/>
    </location>
</feature>
<sequence>MRDQSVEILVHITAPSRAADDVKYRQLAHAYLSFKPGAQFPIVSSQGLRTQQITSNVSDSSSQIPGERATIDSPNLSFKSAFGNPGSPRIIQPAQGVDGSQSSWVAPPSVVQDSVPHDSNAFTQFCSPTRILEHFISTCDTSQSEQSSALERRSQLDVSQVLQRRSQEESVVPSPSPRATVIPQSPESKKTQRKDISSNQTSFVEETRITSSFPTEVVSSPRADSEPPSKRARTSPPPFPGQLVRSSSDIPHHEIPKAKRTPHSLDHLEILAPEPPASLHDLQASDLVIEALRDLAKRVDLRSRYRPQHQSRELRPFERGYWLVDCKSWDKDLKDSAWEFLTDYVRNGLVGWGVRCKRDQPFTWVRLYCWGGVVEYLYLVIWVASKRKVRFTGATWIGSDGSPIILVGARPPSR</sequence>
<proteinExistence type="predicted"/>
<feature type="region of interest" description="Disordered" evidence="1">
    <location>
        <begin position="84"/>
        <end position="105"/>
    </location>
</feature>
<comment type="caution">
    <text evidence="3">The sequence shown here is derived from an EMBL/GenBank/DDBJ whole genome shotgun (WGS) entry which is preliminary data.</text>
</comment>
<evidence type="ECO:0000313" key="4">
    <source>
        <dbReference type="Proteomes" id="UP001175000"/>
    </source>
</evidence>
<gene>
    <name evidence="3" type="ORF">B0T14DRAFT_415124</name>
</gene>
<feature type="transmembrane region" description="Helical" evidence="2">
    <location>
        <begin position="364"/>
        <end position="384"/>
    </location>
</feature>